<dbReference type="Proteomes" id="UP001293593">
    <property type="component" value="Unassembled WGS sequence"/>
</dbReference>
<reference evidence="1" key="1">
    <citation type="submission" date="2023-10" db="EMBL/GenBank/DDBJ databases">
        <title>Chromosome-level genome of the transformable northern wattle, Acacia crassicarpa.</title>
        <authorList>
            <person name="Massaro I."/>
            <person name="Sinha N.R."/>
            <person name="Poethig S."/>
            <person name="Leichty A.R."/>
        </authorList>
    </citation>
    <scope>NUCLEOTIDE SEQUENCE</scope>
    <source>
        <strain evidence="1">Acra3RX</strain>
        <tissue evidence="1">Leaf</tissue>
    </source>
</reference>
<proteinExistence type="predicted"/>
<name>A0AAE1KBX0_9FABA</name>
<protein>
    <recommendedName>
        <fullName evidence="3">Transposase MuDR plant domain-containing protein</fullName>
    </recommendedName>
</protein>
<evidence type="ECO:0000313" key="2">
    <source>
        <dbReference type="Proteomes" id="UP001293593"/>
    </source>
</evidence>
<keyword evidence="2" id="KW-1185">Reference proteome</keyword>
<evidence type="ECO:0000313" key="1">
    <source>
        <dbReference type="EMBL" id="KAK4270844.1"/>
    </source>
</evidence>
<accession>A0AAE1KBX0</accession>
<sequence>MRFVDKEEIKSILDRHGVENGVNLRVVRSTKSLIRVVCDEGCPFVLLAIKDGSNIRFKIKTFRDEHSCVIVYKNRKASTKWLAFQFKEKVQEAPKFKITEMRKEIEREFKVHVSSHKCKRAKRRIMQEMEGSFKDEFGKLETYFSELRISNSVEFQTRFIC</sequence>
<gene>
    <name evidence="1" type="ORF">QN277_019613</name>
</gene>
<dbReference type="EMBL" id="JAWXYG010000005">
    <property type="protein sequence ID" value="KAK4270844.1"/>
    <property type="molecule type" value="Genomic_DNA"/>
</dbReference>
<comment type="caution">
    <text evidence="1">The sequence shown here is derived from an EMBL/GenBank/DDBJ whole genome shotgun (WGS) entry which is preliminary data.</text>
</comment>
<evidence type="ECO:0008006" key="3">
    <source>
        <dbReference type="Google" id="ProtNLM"/>
    </source>
</evidence>
<dbReference type="AlphaFoldDB" id="A0AAE1KBX0"/>
<dbReference type="PANTHER" id="PTHR31973:SF189">
    <property type="entry name" value="TRANSPOSASE, MUDR, PLANT, MULE TRANSPOSASE DOMAIN PROTEIN-RELATED"/>
    <property type="match status" value="1"/>
</dbReference>
<dbReference type="PANTHER" id="PTHR31973">
    <property type="entry name" value="POLYPROTEIN, PUTATIVE-RELATED"/>
    <property type="match status" value="1"/>
</dbReference>
<organism evidence="1 2">
    <name type="scientific">Acacia crassicarpa</name>
    <name type="common">northern wattle</name>
    <dbReference type="NCBI Taxonomy" id="499986"/>
    <lineage>
        <taxon>Eukaryota</taxon>
        <taxon>Viridiplantae</taxon>
        <taxon>Streptophyta</taxon>
        <taxon>Embryophyta</taxon>
        <taxon>Tracheophyta</taxon>
        <taxon>Spermatophyta</taxon>
        <taxon>Magnoliopsida</taxon>
        <taxon>eudicotyledons</taxon>
        <taxon>Gunneridae</taxon>
        <taxon>Pentapetalae</taxon>
        <taxon>rosids</taxon>
        <taxon>fabids</taxon>
        <taxon>Fabales</taxon>
        <taxon>Fabaceae</taxon>
        <taxon>Caesalpinioideae</taxon>
        <taxon>mimosoid clade</taxon>
        <taxon>Acacieae</taxon>
        <taxon>Acacia</taxon>
    </lineage>
</organism>